<dbReference type="AlphaFoldDB" id="A0A7S1F9G9"/>
<proteinExistence type="predicted"/>
<evidence type="ECO:0000256" key="1">
    <source>
        <dbReference type="SAM" id="Coils"/>
    </source>
</evidence>
<dbReference type="EMBL" id="HBFQ01037148">
    <property type="protein sequence ID" value="CAD8851859.1"/>
    <property type="molecule type" value="Transcribed_RNA"/>
</dbReference>
<organism evidence="2">
    <name type="scientific">Noctiluca scintillans</name>
    <name type="common">Sea sparkle</name>
    <name type="synonym">Red tide dinoflagellate</name>
    <dbReference type="NCBI Taxonomy" id="2966"/>
    <lineage>
        <taxon>Eukaryota</taxon>
        <taxon>Sar</taxon>
        <taxon>Alveolata</taxon>
        <taxon>Dinophyceae</taxon>
        <taxon>Noctilucales</taxon>
        <taxon>Noctilucaceae</taxon>
        <taxon>Noctiluca</taxon>
    </lineage>
</organism>
<dbReference type="InterPro" id="IPR036770">
    <property type="entry name" value="Ankyrin_rpt-contain_sf"/>
</dbReference>
<protein>
    <submittedName>
        <fullName evidence="2">Uncharacterized protein</fullName>
    </submittedName>
</protein>
<feature type="coiled-coil region" evidence="1">
    <location>
        <begin position="204"/>
        <end position="231"/>
    </location>
</feature>
<dbReference type="Gene3D" id="1.25.40.20">
    <property type="entry name" value="Ankyrin repeat-containing domain"/>
    <property type="match status" value="1"/>
</dbReference>
<reference evidence="2" key="1">
    <citation type="submission" date="2021-01" db="EMBL/GenBank/DDBJ databases">
        <authorList>
            <person name="Corre E."/>
            <person name="Pelletier E."/>
            <person name="Niang G."/>
            <person name="Scheremetjew M."/>
            <person name="Finn R."/>
            <person name="Kale V."/>
            <person name="Holt S."/>
            <person name="Cochrane G."/>
            <person name="Meng A."/>
            <person name="Brown T."/>
            <person name="Cohen L."/>
        </authorList>
    </citation>
    <scope>NUCLEOTIDE SEQUENCE</scope>
</reference>
<accession>A0A7S1F9G9</accession>
<keyword evidence="1" id="KW-0175">Coiled coil</keyword>
<sequence>MAHGLQHVSHEAEVHKMMAQSGHREAADMLAAKASAQRKIAELELEIETLRDVERRRGGIDRMRIVELERELAEARASEVRHAAERRRIAELEQELENARTNEARVRSNSGDRVRLRELEDQLTEARDVHERSVRRTASDRAKITQLESELEAEKEISKSTSSNCLASAHKVKKLEAELSDAHEASHKAWAGSMESCEESRRSVRRAVEEASLAERRVESLRCEARRAESDLEGSLKLAQAEIVTSRKELDQMHHDHRKFKDERDLLLQKTEQDHEHRLGLLRLDHASRESAAESLRAHLESRIVDWEAAAELSACVCRREELMQRELSEELADVQAHSCELHRRHGELEVRANEHFKIVTEYECCLATNQELREDREALAVARFELGEKERHDACTTVIEEQTASARPSLMVETMSRVPSVNVRSTVSWHSSVFSDLQEAVGNDGAIPKSYWVVMRQIDENGWEAMEWTKGFSLLHWAAKTNRPDFCARFMKQGANPWQVDDLGLTAIDYARRNGGDASLDVLLCVTSSPHHFS</sequence>
<feature type="coiled-coil region" evidence="1">
    <location>
        <begin position="26"/>
        <end position="136"/>
    </location>
</feature>
<name>A0A7S1F9G9_NOCSC</name>
<gene>
    <name evidence="2" type="ORF">NSCI0253_LOCUS26209</name>
</gene>
<evidence type="ECO:0000313" key="2">
    <source>
        <dbReference type="EMBL" id="CAD8851859.1"/>
    </source>
</evidence>
<dbReference type="SUPFAM" id="SSF48403">
    <property type="entry name" value="Ankyrin repeat"/>
    <property type="match status" value="1"/>
</dbReference>